<dbReference type="OrthoDB" id="6145874at2759"/>
<evidence type="ECO:0000313" key="5">
    <source>
        <dbReference type="RefSeq" id="XP_034098169.1"/>
    </source>
</evidence>
<sequence>MLKSAIVFSLFALLTFSETCYGAQTNTIPSLEREVATLRGEVEKLEKAALNKDEMIAMLRIKTAQETEQIEEQEKQIKELKSQLSEYVLESNKCHSSSCLCKETELHTIKIPGAEPFQVSCDSSISGSGSGWTVIQRRTNGKENFNRDWRDYQRGFGDLQGEFFIGLDKLHLITKSQPHELYIVLQNLNNETRYAKYDSFSIGNDDASFQITSLGIYSGTAGDGLIFHDKMKFSTFDQDNDKSNRNCADENSSGWWFNNCYHCNLNGPYNGGFYWYPWQRNVLKSSQIMIRPKV</sequence>
<dbReference type="InterPro" id="IPR002181">
    <property type="entry name" value="Fibrinogen_a/b/g_C_dom"/>
</dbReference>
<evidence type="ECO:0000259" key="3">
    <source>
        <dbReference type="PROSITE" id="PS51406"/>
    </source>
</evidence>
<feature type="chain" id="PRO_5028006731" evidence="2">
    <location>
        <begin position="23"/>
        <end position="294"/>
    </location>
</feature>
<dbReference type="AlphaFoldDB" id="A0A6P8W3U5"/>
<dbReference type="PANTHER" id="PTHR19143">
    <property type="entry name" value="FIBRINOGEN/TENASCIN/ANGIOPOEITIN"/>
    <property type="match status" value="1"/>
</dbReference>
<dbReference type="GO" id="GO:0005615">
    <property type="term" value="C:extracellular space"/>
    <property type="evidence" value="ECO:0007669"/>
    <property type="project" value="TreeGrafter"/>
</dbReference>
<dbReference type="Pfam" id="PF00147">
    <property type="entry name" value="Fibrinogen_C"/>
    <property type="match status" value="1"/>
</dbReference>
<dbReference type="SUPFAM" id="SSF56496">
    <property type="entry name" value="Fibrinogen C-terminal domain-like"/>
    <property type="match status" value="1"/>
</dbReference>
<dbReference type="PROSITE" id="PS51406">
    <property type="entry name" value="FIBRINOGEN_C_2"/>
    <property type="match status" value="1"/>
</dbReference>
<protein>
    <submittedName>
        <fullName evidence="5">Fibrinogen-like protein 1</fullName>
    </submittedName>
</protein>
<dbReference type="Gene3D" id="3.90.215.10">
    <property type="entry name" value="Gamma Fibrinogen, chain A, domain 1"/>
    <property type="match status" value="1"/>
</dbReference>
<organism evidence="4 5">
    <name type="scientific">Drosophila albomicans</name>
    <name type="common">Fruit fly</name>
    <dbReference type="NCBI Taxonomy" id="7291"/>
    <lineage>
        <taxon>Eukaryota</taxon>
        <taxon>Metazoa</taxon>
        <taxon>Ecdysozoa</taxon>
        <taxon>Arthropoda</taxon>
        <taxon>Hexapoda</taxon>
        <taxon>Insecta</taxon>
        <taxon>Pterygota</taxon>
        <taxon>Neoptera</taxon>
        <taxon>Endopterygota</taxon>
        <taxon>Diptera</taxon>
        <taxon>Brachycera</taxon>
        <taxon>Muscomorpha</taxon>
        <taxon>Ephydroidea</taxon>
        <taxon>Drosophilidae</taxon>
        <taxon>Drosophila</taxon>
    </lineage>
</organism>
<evidence type="ECO:0000256" key="2">
    <source>
        <dbReference type="SAM" id="SignalP"/>
    </source>
</evidence>
<evidence type="ECO:0000256" key="1">
    <source>
        <dbReference type="SAM" id="Coils"/>
    </source>
</evidence>
<dbReference type="InterPro" id="IPR036056">
    <property type="entry name" value="Fibrinogen-like_C"/>
</dbReference>
<feature type="coiled-coil region" evidence="1">
    <location>
        <begin position="28"/>
        <end position="90"/>
    </location>
</feature>
<dbReference type="InterPro" id="IPR050373">
    <property type="entry name" value="Fibrinogen_C-term_domain"/>
</dbReference>
<keyword evidence="4" id="KW-1185">Reference proteome</keyword>
<dbReference type="PANTHER" id="PTHR19143:SF458">
    <property type="entry name" value="FIBRINOGEN C-TERMINAL DOMAIN-CONTAINING PROTEIN-RELATED"/>
    <property type="match status" value="1"/>
</dbReference>
<proteinExistence type="predicted"/>
<dbReference type="RefSeq" id="XP_034098169.1">
    <property type="nucleotide sequence ID" value="XM_034242278.2"/>
</dbReference>
<evidence type="ECO:0000313" key="4">
    <source>
        <dbReference type="Proteomes" id="UP000515160"/>
    </source>
</evidence>
<dbReference type="SMART" id="SM00186">
    <property type="entry name" value="FBG"/>
    <property type="match status" value="1"/>
</dbReference>
<dbReference type="CDD" id="cd00087">
    <property type="entry name" value="FReD"/>
    <property type="match status" value="1"/>
</dbReference>
<keyword evidence="1" id="KW-0175">Coiled coil</keyword>
<dbReference type="Proteomes" id="UP000515160">
    <property type="component" value="Chromosome 2L"/>
</dbReference>
<feature type="domain" description="Fibrinogen C-terminal" evidence="3">
    <location>
        <begin position="90"/>
        <end position="294"/>
    </location>
</feature>
<feature type="signal peptide" evidence="2">
    <location>
        <begin position="1"/>
        <end position="22"/>
    </location>
</feature>
<gene>
    <name evidence="5" type="primary">LOC117563771</name>
</gene>
<accession>A0A6P8W3U5</accession>
<reference evidence="5" key="1">
    <citation type="submission" date="2025-08" db="UniProtKB">
        <authorList>
            <consortium name="RefSeq"/>
        </authorList>
    </citation>
    <scope>IDENTIFICATION</scope>
    <source>
        <strain evidence="5">15112-1751.03</strain>
        <tissue evidence="5">Whole Adult</tissue>
    </source>
</reference>
<name>A0A6P8W3U5_DROAB</name>
<dbReference type="GeneID" id="117563771"/>
<keyword evidence="2" id="KW-0732">Signal</keyword>
<dbReference type="InterPro" id="IPR014716">
    <property type="entry name" value="Fibrinogen_a/b/g_C_1"/>
</dbReference>